<protein>
    <recommendedName>
        <fullName evidence="5">DUF2371 domain-containing protein</fullName>
    </recommendedName>
</protein>
<feature type="region of interest" description="Disordered" evidence="1">
    <location>
        <begin position="86"/>
        <end position="129"/>
    </location>
</feature>
<evidence type="ECO:0000313" key="4">
    <source>
        <dbReference type="Proteomes" id="UP000288361"/>
    </source>
</evidence>
<dbReference type="AlphaFoldDB" id="A0A432YW74"/>
<dbReference type="EMBL" id="PIQA01000001">
    <property type="protein sequence ID" value="RUO67561.1"/>
    <property type="molecule type" value="Genomic_DNA"/>
</dbReference>
<keyword evidence="2" id="KW-0812">Transmembrane</keyword>
<evidence type="ECO:0000256" key="1">
    <source>
        <dbReference type="SAM" id="MobiDB-lite"/>
    </source>
</evidence>
<feature type="compositionally biased region" description="Low complexity" evidence="1">
    <location>
        <begin position="86"/>
        <end position="102"/>
    </location>
</feature>
<keyword evidence="2" id="KW-0472">Membrane</keyword>
<name>A0A432YW74_9GAMM</name>
<reference evidence="3 4" key="1">
    <citation type="journal article" date="2011" name="Front. Microbiol.">
        <title>Genomic signatures of strain selection and enhancement in Bacillus atrophaeus var. globigii, a historical biowarfare simulant.</title>
        <authorList>
            <person name="Gibbons H.S."/>
            <person name="Broomall S.M."/>
            <person name="McNew L.A."/>
            <person name="Daligault H."/>
            <person name="Chapman C."/>
            <person name="Bruce D."/>
            <person name="Karavis M."/>
            <person name="Krepps M."/>
            <person name="McGregor P.A."/>
            <person name="Hong C."/>
            <person name="Park K.H."/>
            <person name="Akmal A."/>
            <person name="Feldman A."/>
            <person name="Lin J.S."/>
            <person name="Chang W.E."/>
            <person name="Higgs B.W."/>
            <person name="Demirev P."/>
            <person name="Lindquist J."/>
            <person name="Liem A."/>
            <person name="Fochler E."/>
            <person name="Read T.D."/>
            <person name="Tapia R."/>
            <person name="Johnson S."/>
            <person name="Bishop-Lilly K.A."/>
            <person name="Detter C."/>
            <person name="Han C."/>
            <person name="Sozhamannan S."/>
            <person name="Rosenzweig C.N."/>
            <person name="Skowronski E.W."/>
        </authorList>
    </citation>
    <scope>NUCLEOTIDE SEQUENCE [LARGE SCALE GENOMIC DNA]</scope>
    <source>
        <strain evidence="3 4">TPS4-2</strain>
    </source>
</reference>
<feature type="transmembrane region" description="Helical" evidence="2">
    <location>
        <begin position="33"/>
        <end position="66"/>
    </location>
</feature>
<evidence type="ECO:0008006" key="5">
    <source>
        <dbReference type="Google" id="ProtNLM"/>
    </source>
</evidence>
<dbReference type="RefSeq" id="WP_126751225.1">
    <property type="nucleotide sequence ID" value="NZ_JBHUMT010000016.1"/>
</dbReference>
<organism evidence="3 4">
    <name type="scientific">Idiomarina piscisalsi</name>
    <dbReference type="NCBI Taxonomy" id="1096243"/>
    <lineage>
        <taxon>Bacteria</taxon>
        <taxon>Pseudomonadati</taxon>
        <taxon>Pseudomonadota</taxon>
        <taxon>Gammaproteobacteria</taxon>
        <taxon>Alteromonadales</taxon>
        <taxon>Idiomarinaceae</taxon>
        <taxon>Idiomarina</taxon>
    </lineage>
</organism>
<evidence type="ECO:0000256" key="2">
    <source>
        <dbReference type="SAM" id="Phobius"/>
    </source>
</evidence>
<keyword evidence="2" id="KW-1133">Transmembrane helix</keyword>
<evidence type="ECO:0000313" key="3">
    <source>
        <dbReference type="EMBL" id="RUO67561.1"/>
    </source>
</evidence>
<dbReference type="Proteomes" id="UP000288361">
    <property type="component" value="Unassembled WGS sequence"/>
</dbReference>
<sequence length="129" mass="15048">MTDKRDKLYIRFSQGGQSTRGRSSASGNWFTRILGLLLLLVIVGLGLAFGLVIAGILLLLMIPVLWRQRHTIKQVWRMRKQAKQHYQNQQRQYEQQESYRQQANHKESDSNGSVIDGEYEVKDKDETKR</sequence>
<feature type="compositionally biased region" description="Basic and acidic residues" evidence="1">
    <location>
        <begin position="119"/>
        <end position="129"/>
    </location>
</feature>
<accession>A0A432YW74</accession>
<comment type="caution">
    <text evidence="3">The sequence shown here is derived from an EMBL/GenBank/DDBJ whole genome shotgun (WGS) entry which is preliminary data.</text>
</comment>
<proteinExistence type="predicted"/>
<gene>
    <name evidence="3" type="ORF">CWI73_01450</name>
</gene>